<protein>
    <submittedName>
        <fullName evidence="9">CIC11C00000005865</fullName>
    </submittedName>
</protein>
<dbReference type="GO" id="GO:0033573">
    <property type="term" value="C:high-affinity iron permease complex"/>
    <property type="evidence" value="ECO:0007669"/>
    <property type="project" value="InterPro"/>
</dbReference>
<dbReference type="PANTHER" id="PTHR31632">
    <property type="entry name" value="IRON TRANSPORTER FTH1"/>
    <property type="match status" value="1"/>
</dbReference>
<evidence type="ECO:0000256" key="3">
    <source>
        <dbReference type="ARBA" id="ARBA00022496"/>
    </source>
</evidence>
<feature type="transmembrane region" description="Helical" evidence="8">
    <location>
        <begin position="327"/>
        <end position="346"/>
    </location>
</feature>
<dbReference type="PANTHER" id="PTHR31632:SF7">
    <property type="entry name" value="IRON TRANSPORTER FTH1"/>
    <property type="match status" value="1"/>
</dbReference>
<keyword evidence="6 8" id="KW-0472">Membrane</keyword>
<evidence type="ECO:0000256" key="8">
    <source>
        <dbReference type="SAM" id="Phobius"/>
    </source>
</evidence>
<gene>
    <name evidence="9" type="ORF">SAMEA4029009_CIC11G00000005865</name>
</gene>
<feature type="transmembrane region" description="Helical" evidence="8">
    <location>
        <begin position="12"/>
        <end position="34"/>
    </location>
</feature>
<evidence type="ECO:0000256" key="7">
    <source>
        <dbReference type="SAM" id="MobiDB-lite"/>
    </source>
</evidence>
<keyword evidence="5 8" id="KW-1133">Transmembrane helix</keyword>
<keyword evidence="3" id="KW-0406">Ion transport</keyword>
<accession>A0A1L0BSF4</accession>
<feature type="transmembrane region" description="Helical" evidence="8">
    <location>
        <begin position="206"/>
        <end position="227"/>
    </location>
</feature>
<dbReference type="Proteomes" id="UP000182259">
    <property type="component" value="Chromosome III"/>
</dbReference>
<evidence type="ECO:0000256" key="4">
    <source>
        <dbReference type="ARBA" id="ARBA00022692"/>
    </source>
</evidence>
<evidence type="ECO:0000313" key="10">
    <source>
        <dbReference type="Proteomes" id="UP000182259"/>
    </source>
</evidence>
<keyword evidence="4 8" id="KW-0812">Transmembrane</keyword>
<evidence type="ECO:0000256" key="2">
    <source>
        <dbReference type="ARBA" id="ARBA00008333"/>
    </source>
</evidence>
<evidence type="ECO:0000256" key="5">
    <source>
        <dbReference type="ARBA" id="ARBA00022989"/>
    </source>
</evidence>
<sequence length="395" mass="44323">MASLDDYFSVQVFFIVLRETLELAIIISVLLAFVNQSILNNEPSGQYKSIDNRSDASPVSSGAESQEEFQKSQIHMLKVHIWVGGLCGFLACLVVGAVILTVFYVVGSDLWATTEHYWEGSFSILASIIISVMGIKMLRVNRMQQKWKHKLGSIIKDYNYLDVANDKSTWSEKNAMFILPFITTLREGLEAIVFVGGIGINENTSVASIVNSVILAVAIGSIIGVALYRSGNTLSVQMFMIISSCFLYLVAAGLFSKGIWNFELQHFIDRCDGMDVSETGHGPGSYDISISVWHVNCCNGEMQEDGVWWMLFTAVFGWTNSATYGSVISYNVYWIVVISMFGALYYEEKKGVLPLIPVLWQQRRIKKGHSLRFQRSQDPARTRSIPPRRLGYKYD</sequence>
<keyword evidence="3" id="KW-0410">Iron transport</keyword>
<dbReference type="GO" id="GO:0015093">
    <property type="term" value="F:ferrous iron transmembrane transporter activity"/>
    <property type="evidence" value="ECO:0007669"/>
    <property type="project" value="TreeGrafter"/>
</dbReference>
<feature type="transmembrane region" description="Helical" evidence="8">
    <location>
        <begin position="117"/>
        <end position="138"/>
    </location>
</feature>
<dbReference type="AlphaFoldDB" id="A0A1L0BSF4"/>
<dbReference type="InterPro" id="IPR004923">
    <property type="entry name" value="FTR1/Fip1/EfeU"/>
</dbReference>
<feature type="region of interest" description="Disordered" evidence="7">
    <location>
        <begin position="373"/>
        <end position="395"/>
    </location>
</feature>
<feature type="transmembrane region" description="Helical" evidence="8">
    <location>
        <begin position="239"/>
        <end position="260"/>
    </location>
</feature>
<comment type="subcellular location">
    <subcellularLocation>
        <location evidence="1">Membrane</location>
        <topology evidence="1">Multi-pass membrane protein</topology>
    </subcellularLocation>
</comment>
<feature type="transmembrane region" description="Helical" evidence="8">
    <location>
        <begin position="81"/>
        <end position="105"/>
    </location>
</feature>
<dbReference type="Pfam" id="PF03239">
    <property type="entry name" value="FTR1"/>
    <property type="match status" value="1"/>
</dbReference>
<comment type="similarity">
    <text evidence="2">Belongs to the oxidase-dependent Fe transporter (OFeT) (TC 9.A.10.1) family.</text>
</comment>
<proteinExistence type="inferred from homology"/>
<keyword evidence="3" id="KW-0408">Iron</keyword>
<dbReference type="GO" id="GO:0000329">
    <property type="term" value="C:fungal-type vacuole membrane"/>
    <property type="evidence" value="ECO:0007669"/>
    <property type="project" value="TreeGrafter"/>
</dbReference>
<evidence type="ECO:0000313" key="9">
    <source>
        <dbReference type="EMBL" id="SGZ54289.1"/>
    </source>
</evidence>
<keyword evidence="3" id="KW-0813">Transport</keyword>
<organism evidence="9 10">
    <name type="scientific">Sungouiella intermedia</name>
    <dbReference type="NCBI Taxonomy" id="45354"/>
    <lineage>
        <taxon>Eukaryota</taxon>
        <taxon>Fungi</taxon>
        <taxon>Dikarya</taxon>
        <taxon>Ascomycota</taxon>
        <taxon>Saccharomycotina</taxon>
        <taxon>Pichiomycetes</taxon>
        <taxon>Metschnikowiaceae</taxon>
        <taxon>Sungouiella</taxon>
    </lineage>
</organism>
<reference evidence="9 10" key="1">
    <citation type="submission" date="2016-10" db="EMBL/GenBank/DDBJ databases">
        <authorList>
            <person name="de Groot N.N."/>
        </authorList>
    </citation>
    <scope>NUCLEOTIDE SEQUENCE [LARGE SCALE GENOMIC DNA]</scope>
    <source>
        <strain evidence="9 10">PYCC 4715</strain>
    </source>
</reference>
<evidence type="ECO:0000256" key="6">
    <source>
        <dbReference type="ARBA" id="ARBA00023136"/>
    </source>
</evidence>
<evidence type="ECO:0000256" key="1">
    <source>
        <dbReference type="ARBA" id="ARBA00004141"/>
    </source>
</evidence>
<dbReference type="EMBL" id="LT635766">
    <property type="protein sequence ID" value="SGZ54289.1"/>
    <property type="molecule type" value="Genomic_DNA"/>
</dbReference>
<name>A0A1L0BSF4_9ASCO</name>